<dbReference type="Gene3D" id="1.20.120.1080">
    <property type="match status" value="1"/>
</dbReference>
<dbReference type="EMBL" id="JH687558">
    <property type="protein sequence ID" value="EIN03902.1"/>
    <property type="molecule type" value="Genomic_DNA"/>
</dbReference>
<feature type="domain" description="Helicase-associated" evidence="2">
    <location>
        <begin position="1"/>
        <end position="68"/>
    </location>
</feature>
<evidence type="ECO:0000313" key="3">
    <source>
        <dbReference type="EMBL" id="EIN03902.1"/>
    </source>
</evidence>
<evidence type="ECO:0000256" key="1">
    <source>
        <dbReference type="ARBA" id="ARBA00047984"/>
    </source>
</evidence>
<dbReference type="KEGG" id="psq:PUNSTDRAFT_93656"/>
<dbReference type="GO" id="GO:0071013">
    <property type="term" value="C:catalytic step 2 spliceosome"/>
    <property type="evidence" value="ECO:0007669"/>
    <property type="project" value="TreeGrafter"/>
</dbReference>
<evidence type="ECO:0000313" key="4">
    <source>
        <dbReference type="Proteomes" id="UP000054196"/>
    </source>
</evidence>
<gene>
    <name evidence="3" type="ORF">PUNSTDRAFT_93656</name>
</gene>
<dbReference type="PANTHER" id="PTHR18934">
    <property type="entry name" value="ATP-DEPENDENT RNA HELICASE"/>
    <property type="match status" value="1"/>
</dbReference>
<evidence type="ECO:0000259" key="2">
    <source>
        <dbReference type="SMART" id="SM00847"/>
    </source>
</evidence>
<dbReference type="SMART" id="SM00847">
    <property type="entry name" value="HA2"/>
    <property type="match status" value="1"/>
</dbReference>
<dbReference type="InterPro" id="IPR007502">
    <property type="entry name" value="Helicase-assoc_dom"/>
</dbReference>
<dbReference type="Proteomes" id="UP000054196">
    <property type="component" value="Unassembled WGS sequence"/>
</dbReference>
<dbReference type="InterPro" id="IPR011709">
    <property type="entry name" value="DEAD-box_helicase_OB_fold"/>
</dbReference>
<reference evidence="4" key="1">
    <citation type="journal article" date="2012" name="Science">
        <title>The Paleozoic origin of enzymatic lignin decomposition reconstructed from 31 fungal genomes.</title>
        <authorList>
            <person name="Floudas D."/>
            <person name="Binder M."/>
            <person name="Riley R."/>
            <person name="Barry K."/>
            <person name="Blanchette R.A."/>
            <person name="Henrissat B."/>
            <person name="Martinez A.T."/>
            <person name="Otillar R."/>
            <person name="Spatafora J.W."/>
            <person name="Yadav J.S."/>
            <person name="Aerts A."/>
            <person name="Benoit I."/>
            <person name="Boyd A."/>
            <person name="Carlson A."/>
            <person name="Copeland A."/>
            <person name="Coutinho P.M."/>
            <person name="de Vries R.P."/>
            <person name="Ferreira P."/>
            <person name="Findley K."/>
            <person name="Foster B."/>
            <person name="Gaskell J."/>
            <person name="Glotzer D."/>
            <person name="Gorecki P."/>
            <person name="Heitman J."/>
            <person name="Hesse C."/>
            <person name="Hori C."/>
            <person name="Igarashi K."/>
            <person name="Jurgens J.A."/>
            <person name="Kallen N."/>
            <person name="Kersten P."/>
            <person name="Kohler A."/>
            <person name="Kuees U."/>
            <person name="Kumar T.K.A."/>
            <person name="Kuo A."/>
            <person name="LaButti K."/>
            <person name="Larrondo L.F."/>
            <person name="Lindquist E."/>
            <person name="Ling A."/>
            <person name="Lombard V."/>
            <person name="Lucas S."/>
            <person name="Lundell T."/>
            <person name="Martin R."/>
            <person name="McLaughlin D.J."/>
            <person name="Morgenstern I."/>
            <person name="Morin E."/>
            <person name="Murat C."/>
            <person name="Nagy L.G."/>
            <person name="Nolan M."/>
            <person name="Ohm R.A."/>
            <person name="Patyshakuliyeva A."/>
            <person name="Rokas A."/>
            <person name="Ruiz-Duenas F.J."/>
            <person name="Sabat G."/>
            <person name="Salamov A."/>
            <person name="Samejima M."/>
            <person name="Schmutz J."/>
            <person name="Slot J.C."/>
            <person name="St John F."/>
            <person name="Stenlid J."/>
            <person name="Sun H."/>
            <person name="Sun S."/>
            <person name="Syed K."/>
            <person name="Tsang A."/>
            <person name="Wiebenga A."/>
            <person name="Young D."/>
            <person name="Pisabarro A."/>
            <person name="Eastwood D.C."/>
            <person name="Martin F."/>
            <person name="Cullen D."/>
            <person name="Grigoriev I.V."/>
            <person name="Hibbett D.S."/>
        </authorList>
    </citation>
    <scope>NUCLEOTIDE SEQUENCE [LARGE SCALE GENOMIC DNA]</scope>
    <source>
        <strain evidence="4">HHB-11173 SS5</strain>
    </source>
</reference>
<dbReference type="GO" id="GO:0003723">
    <property type="term" value="F:RNA binding"/>
    <property type="evidence" value="ECO:0007669"/>
    <property type="project" value="TreeGrafter"/>
</dbReference>
<dbReference type="PANTHER" id="PTHR18934:SF83">
    <property type="entry name" value="PRE-MRNA-SPLICING FACTOR ATP-DEPENDENT RNA HELICASE DHX16"/>
    <property type="match status" value="1"/>
</dbReference>
<dbReference type="OrthoDB" id="10253254at2759"/>
<dbReference type="GO" id="GO:0003724">
    <property type="term" value="F:RNA helicase activity"/>
    <property type="evidence" value="ECO:0007669"/>
    <property type="project" value="UniProtKB-EC"/>
</dbReference>
<dbReference type="HOGENOM" id="CLU_001832_5_4_1"/>
<dbReference type="RefSeq" id="XP_007388960.1">
    <property type="nucleotide sequence ID" value="XM_007388898.1"/>
</dbReference>
<keyword evidence="4" id="KW-1185">Reference proteome</keyword>
<proteinExistence type="predicted"/>
<dbReference type="GeneID" id="18886573"/>
<organism evidence="3 4">
    <name type="scientific">Punctularia strigosozonata (strain HHB-11173)</name>
    <name type="common">White-rot fungus</name>
    <dbReference type="NCBI Taxonomy" id="741275"/>
    <lineage>
        <taxon>Eukaryota</taxon>
        <taxon>Fungi</taxon>
        <taxon>Dikarya</taxon>
        <taxon>Basidiomycota</taxon>
        <taxon>Agaricomycotina</taxon>
        <taxon>Agaricomycetes</taxon>
        <taxon>Corticiales</taxon>
        <taxon>Punctulariaceae</taxon>
        <taxon>Punctularia</taxon>
    </lineage>
</organism>
<accession>R7S294</accession>
<dbReference type="Pfam" id="PF21010">
    <property type="entry name" value="HA2_C"/>
    <property type="match status" value="1"/>
</dbReference>
<protein>
    <submittedName>
        <fullName evidence="3">DUF1605-domain-containing protein</fullName>
    </submittedName>
</protein>
<dbReference type="AlphaFoldDB" id="R7S294"/>
<dbReference type="SUPFAM" id="SSF52540">
    <property type="entry name" value="P-loop containing nucleoside triphosphate hydrolases"/>
    <property type="match status" value="1"/>
</dbReference>
<comment type="catalytic activity">
    <reaction evidence="1">
        <text>ATP + H2O = ADP + phosphate + H(+)</text>
        <dbReference type="Rhea" id="RHEA:13065"/>
        <dbReference type="ChEBI" id="CHEBI:15377"/>
        <dbReference type="ChEBI" id="CHEBI:15378"/>
        <dbReference type="ChEBI" id="CHEBI:30616"/>
        <dbReference type="ChEBI" id="CHEBI:43474"/>
        <dbReference type="ChEBI" id="CHEBI:456216"/>
        <dbReference type="EC" id="3.6.4.13"/>
    </reaction>
</comment>
<dbReference type="eggNOG" id="KOG0923">
    <property type="taxonomic scope" value="Eukaryota"/>
</dbReference>
<dbReference type="InterPro" id="IPR027417">
    <property type="entry name" value="P-loop_NTPase"/>
</dbReference>
<name>R7S294_PUNST</name>
<sequence>MAEFPVEPMLSKAIIASEQERCTDQVLTIISMLQDTDSLFHRPSDEKLHADQARLAFVWPGGDHVTLLNIWEQWKRTNFSRQFCYERFLQFKSMCRARDVREQLVNICQRAGVPMSSNANSTDLTPVQKTLTAGFFYNTAELRRSDDSYIALKTKQVAHVHPSSSLFGQLPPAKAVLYYEVVMTSKAYMRQVMEIKPSWLRTTSNSPTLSNW</sequence>
<dbReference type="Pfam" id="PF07717">
    <property type="entry name" value="OB_NTP_bind"/>
    <property type="match status" value="1"/>
</dbReference>